<dbReference type="GO" id="GO:0005886">
    <property type="term" value="C:plasma membrane"/>
    <property type="evidence" value="ECO:0007669"/>
    <property type="project" value="TreeGrafter"/>
</dbReference>
<proteinExistence type="predicted"/>
<organism evidence="4 5">
    <name type="scientific">Microbotryum intermedium</name>
    <dbReference type="NCBI Taxonomy" id="269621"/>
    <lineage>
        <taxon>Eukaryota</taxon>
        <taxon>Fungi</taxon>
        <taxon>Dikarya</taxon>
        <taxon>Basidiomycota</taxon>
        <taxon>Pucciniomycotina</taxon>
        <taxon>Microbotryomycetes</taxon>
        <taxon>Microbotryales</taxon>
        <taxon>Microbotryaceae</taxon>
        <taxon>Microbotryum</taxon>
    </lineage>
</organism>
<feature type="region of interest" description="Disordered" evidence="2">
    <location>
        <begin position="135"/>
        <end position="155"/>
    </location>
</feature>
<evidence type="ECO:0000256" key="2">
    <source>
        <dbReference type="SAM" id="MobiDB-lite"/>
    </source>
</evidence>
<evidence type="ECO:0000259" key="3">
    <source>
        <dbReference type="PROSITE" id="PS51455"/>
    </source>
</evidence>
<dbReference type="Pfam" id="PF01504">
    <property type="entry name" value="PIP5K"/>
    <property type="match status" value="1"/>
</dbReference>
<gene>
    <name evidence="4" type="ORF">BQ2448_2668</name>
</gene>
<evidence type="ECO:0000313" key="5">
    <source>
        <dbReference type="Proteomes" id="UP000198372"/>
    </source>
</evidence>
<keyword evidence="1" id="KW-0067">ATP-binding</keyword>
<feature type="compositionally biased region" description="Polar residues" evidence="2">
    <location>
        <begin position="12"/>
        <end position="21"/>
    </location>
</feature>
<feature type="compositionally biased region" description="Low complexity" evidence="2">
    <location>
        <begin position="315"/>
        <end position="325"/>
    </location>
</feature>
<feature type="compositionally biased region" description="Polar residues" evidence="2">
    <location>
        <begin position="389"/>
        <end position="405"/>
    </location>
</feature>
<dbReference type="InterPro" id="IPR002498">
    <property type="entry name" value="PInositol-4-P-4/5-kinase_core"/>
</dbReference>
<dbReference type="OrthoDB" id="20783at2759"/>
<dbReference type="CDD" id="cd17303">
    <property type="entry name" value="PIPKc_PIP5K_yeast_like"/>
    <property type="match status" value="1"/>
</dbReference>
<dbReference type="Gene3D" id="3.30.800.10">
    <property type="entry name" value="Phosphatidylinositol Phosphate Kinase II Beta"/>
    <property type="match status" value="1"/>
</dbReference>
<feature type="region of interest" description="Disordered" evidence="2">
    <location>
        <begin position="521"/>
        <end position="567"/>
    </location>
</feature>
<dbReference type="EMBL" id="FMSP01000007">
    <property type="protein sequence ID" value="SCV71080.1"/>
    <property type="molecule type" value="Genomic_DNA"/>
</dbReference>
<dbReference type="STRING" id="269621.A0A238FB53"/>
<feature type="compositionally biased region" description="Polar residues" evidence="2">
    <location>
        <begin position="137"/>
        <end position="148"/>
    </location>
</feature>
<dbReference type="SMART" id="SM00330">
    <property type="entry name" value="PIPKc"/>
    <property type="match status" value="1"/>
</dbReference>
<dbReference type="InterPro" id="IPR027484">
    <property type="entry name" value="PInositol-4-P-5-kinase_N"/>
</dbReference>
<feature type="compositionally biased region" description="Basic and acidic residues" evidence="2">
    <location>
        <begin position="202"/>
        <end position="211"/>
    </location>
</feature>
<sequence length="1057" mass="116838">MLVHQDHASKLPRSSSLNLDVNANDRPLRLTRTFESPPSLAAPDASFSARQTGSASHGTEPAPSNNSNSNSNRSSEDEQAEVNPLFAISQRVQDGTLESVHVIDDRSVVSGRPPPSLLHPSTWSAPSIPLLRIHNPGHSQNNNPTSGKDTAPASSMVHLNGAPTASEYGRAAMARTNSALSTSSSSTGAPLTNGKSHISKLSHREKERERAMSGSSHQSGHSDCFVMRGEGEDDPAPDENTVGHLREYDVHSSKREAWKMKAHDWRIGMRERMHSGDSSSYHQADHHHCDDPNISSQLSRSPRSKPLPFDGRAITTTTTDPNTSTSEPVSMVLPESGTPRRSESPVSMIALASTHSAPNGTTSNAVAVPSSPRFAIPVLNAPGYLVTNSRIPPVPTTATGASSEDPSIKGHDSPSQRLVPIDSLTRPLLPGGIPLTTVTSASSGDPSSMSPSSRPRRSHSSAETAHPGFKSPPMASTSLLPPLQVPQRITAASMVTSPESSAAPYDEVESSIAAQAEVIRKKRQEKRAEQETSGDNYGASSNEDRSGRPGAPMIKRRSTRLGSGDGPGTGVLVGNLIGQDHANYVLMYNMLTGIRIGVSGLMQCLDGGVSANGSSSCFENQVSRCQAKLKRPLTDADYTARHKFSFDIVGNELTPSVKYDFKFKDYAPWVFRELREYFYLDPSDYLVSLTAKYILSELGSPGKSGSFFYFSRDYRFIIKTIRHAEHKFLRSILKQYHEYIKENPHTLLSRFYGLHRVKLPRGKKIHFVIMNNLFPPHRDIHETYDLKGSAIGRKTPDEKLQENSHAILKDLNWIERERQLDLGPEKKALFEEQLRRDTELMQKLRIMDYSLLTGIHNVQRGNQDNLRDNMLTVFQVSCTLFAHASVRAITDENPYICFSRCQPNTFKTPRRKLTDAKRDFDAAAVRKAVQQSDPKALSETNKLPDQDTSERRMFLFYQDEGGIRATGDCNEDLGVIYYLGIIDILTPYTFVKKIEHCWKSFKHNGHMISAVPPQEYGDRFMAFIYSVIRGNDTSKRPRMYEQDQPTPPTATGKPKTE</sequence>
<protein>
    <submittedName>
        <fullName evidence="4">BQ2448_2668 protein</fullName>
    </submittedName>
</protein>
<keyword evidence="5" id="KW-1185">Reference proteome</keyword>
<feature type="domain" description="PIPK" evidence="3">
    <location>
        <begin position="601"/>
        <end position="1028"/>
    </location>
</feature>
<feature type="compositionally biased region" description="Polar residues" evidence="2">
    <location>
        <begin position="48"/>
        <end position="57"/>
    </location>
</feature>
<dbReference type="Gene3D" id="3.30.810.10">
    <property type="entry name" value="2-Layer Sandwich"/>
    <property type="match status" value="1"/>
</dbReference>
<dbReference type="SUPFAM" id="SSF56104">
    <property type="entry name" value="SAICAR synthase-like"/>
    <property type="match status" value="1"/>
</dbReference>
<dbReference type="Proteomes" id="UP000198372">
    <property type="component" value="Unassembled WGS sequence"/>
</dbReference>
<evidence type="ECO:0000256" key="1">
    <source>
        <dbReference type="PROSITE-ProRule" id="PRU00781"/>
    </source>
</evidence>
<dbReference type="PANTHER" id="PTHR23086:SF8">
    <property type="entry name" value="PHOSPHATIDYLINOSITOL 5-PHOSPHATE 4-KINASE, ISOFORM A"/>
    <property type="match status" value="1"/>
</dbReference>
<dbReference type="PROSITE" id="PS51455">
    <property type="entry name" value="PIPK"/>
    <property type="match status" value="1"/>
</dbReference>
<feature type="compositionally biased region" description="Low complexity" evidence="2">
    <location>
        <begin position="440"/>
        <end position="453"/>
    </location>
</feature>
<keyword evidence="1" id="KW-0808">Transferase</keyword>
<dbReference type="AlphaFoldDB" id="A0A238FB53"/>
<dbReference type="InterPro" id="IPR023610">
    <property type="entry name" value="PInositol-4/5-P-5/4-kinase"/>
</dbReference>
<feature type="region of interest" description="Disordered" evidence="2">
    <location>
        <begin position="176"/>
        <end position="222"/>
    </location>
</feature>
<dbReference type="InterPro" id="IPR027483">
    <property type="entry name" value="PInositol-4-P-4/5-kinase_C_sf"/>
</dbReference>
<dbReference type="PANTHER" id="PTHR23086">
    <property type="entry name" value="PHOSPHATIDYLINOSITOL-4-PHOSPHATE 5-KINASE"/>
    <property type="match status" value="1"/>
</dbReference>
<feature type="region of interest" description="Disordered" evidence="2">
    <location>
        <begin position="275"/>
        <end position="344"/>
    </location>
</feature>
<feature type="compositionally biased region" description="Polar residues" evidence="2">
    <location>
        <begin position="531"/>
        <end position="541"/>
    </location>
</feature>
<keyword evidence="1" id="KW-0547">Nucleotide-binding</keyword>
<feature type="compositionally biased region" description="Low complexity" evidence="2">
    <location>
        <begin position="64"/>
        <end position="73"/>
    </location>
</feature>
<keyword evidence="1" id="KW-0418">Kinase</keyword>
<dbReference type="GO" id="GO:0005524">
    <property type="term" value="F:ATP binding"/>
    <property type="evidence" value="ECO:0007669"/>
    <property type="project" value="UniProtKB-UniRule"/>
</dbReference>
<feature type="region of interest" description="Disordered" evidence="2">
    <location>
        <begin position="389"/>
        <end position="480"/>
    </location>
</feature>
<reference evidence="5" key="1">
    <citation type="submission" date="2016-09" db="EMBL/GenBank/DDBJ databases">
        <authorList>
            <person name="Jeantristanb JTB J.-T."/>
            <person name="Ricardo R."/>
        </authorList>
    </citation>
    <scope>NUCLEOTIDE SEQUENCE [LARGE SCALE GENOMIC DNA]</scope>
</reference>
<evidence type="ECO:0000313" key="4">
    <source>
        <dbReference type="EMBL" id="SCV71080.1"/>
    </source>
</evidence>
<name>A0A238FB53_9BASI</name>
<dbReference type="GO" id="GO:0046854">
    <property type="term" value="P:phosphatidylinositol phosphate biosynthetic process"/>
    <property type="evidence" value="ECO:0007669"/>
    <property type="project" value="TreeGrafter"/>
</dbReference>
<feature type="region of interest" description="Disordered" evidence="2">
    <location>
        <begin position="1"/>
        <end position="80"/>
    </location>
</feature>
<feature type="region of interest" description="Disordered" evidence="2">
    <location>
        <begin position="1034"/>
        <end position="1057"/>
    </location>
</feature>
<accession>A0A238FB53</accession>
<dbReference type="GO" id="GO:0016308">
    <property type="term" value="F:1-phosphatidylinositol-4-phosphate 5-kinase activity"/>
    <property type="evidence" value="ECO:0007669"/>
    <property type="project" value="TreeGrafter"/>
</dbReference>